<protein>
    <recommendedName>
        <fullName evidence="7">Tubulin-tyrosine ligase family protein</fullName>
    </recommendedName>
</protein>
<feature type="compositionally biased region" description="Basic and acidic residues" evidence="4">
    <location>
        <begin position="563"/>
        <end position="574"/>
    </location>
</feature>
<dbReference type="Proteomes" id="UP000785679">
    <property type="component" value="Unassembled WGS sequence"/>
</dbReference>
<name>A0A8J8P422_HALGN</name>
<feature type="region of interest" description="Disordered" evidence="4">
    <location>
        <begin position="821"/>
        <end position="880"/>
    </location>
</feature>
<dbReference type="PANTHER" id="PTHR12241">
    <property type="entry name" value="TUBULIN POLYGLUTAMYLASE"/>
    <property type="match status" value="1"/>
</dbReference>
<feature type="region of interest" description="Disordered" evidence="4">
    <location>
        <begin position="420"/>
        <end position="439"/>
    </location>
</feature>
<dbReference type="PANTHER" id="PTHR12241:SF147">
    <property type="entry name" value="TUBULIN POLYGLUTAMYLASE TTLL7"/>
    <property type="match status" value="1"/>
</dbReference>
<dbReference type="GO" id="GO:0000226">
    <property type="term" value="P:microtubule cytoskeleton organization"/>
    <property type="evidence" value="ECO:0007669"/>
    <property type="project" value="TreeGrafter"/>
</dbReference>
<feature type="region of interest" description="Disordered" evidence="4">
    <location>
        <begin position="1"/>
        <end position="58"/>
    </location>
</feature>
<keyword evidence="2" id="KW-0547">Nucleotide-binding</keyword>
<dbReference type="GO" id="GO:0036064">
    <property type="term" value="C:ciliary basal body"/>
    <property type="evidence" value="ECO:0007669"/>
    <property type="project" value="TreeGrafter"/>
</dbReference>
<organism evidence="5 6">
    <name type="scientific">Halteria grandinella</name>
    <dbReference type="NCBI Taxonomy" id="5974"/>
    <lineage>
        <taxon>Eukaryota</taxon>
        <taxon>Sar</taxon>
        <taxon>Alveolata</taxon>
        <taxon>Ciliophora</taxon>
        <taxon>Intramacronucleata</taxon>
        <taxon>Spirotrichea</taxon>
        <taxon>Stichotrichia</taxon>
        <taxon>Sporadotrichida</taxon>
        <taxon>Halteriidae</taxon>
        <taxon>Halteria</taxon>
    </lineage>
</organism>
<feature type="compositionally biased region" description="Low complexity" evidence="4">
    <location>
        <begin position="496"/>
        <end position="508"/>
    </location>
</feature>
<dbReference type="GO" id="GO:0070740">
    <property type="term" value="F:tubulin-glutamic acid ligase activity"/>
    <property type="evidence" value="ECO:0007669"/>
    <property type="project" value="TreeGrafter"/>
</dbReference>
<feature type="region of interest" description="Disordered" evidence="4">
    <location>
        <begin position="496"/>
        <end position="587"/>
    </location>
</feature>
<keyword evidence="3" id="KW-0067">ATP-binding</keyword>
<keyword evidence="6" id="KW-1185">Reference proteome</keyword>
<feature type="compositionally biased region" description="Low complexity" evidence="4">
    <location>
        <begin position="746"/>
        <end position="764"/>
    </location>
</feature>
<sequence>MAQKLIKQEPPPKVIRKFNPPAQEEAAKVPTSQQDEAIKEPTPKPVKEKPQQPTNTGGQIILNTREVRYPVIKRVARKVFGWKLSKCKKPGEEDQWDVLWTDEVFSAEKLQGMKPHQVINHFPAMYLIALKHNLAKYLKIMQKAFPEDFKFFPKTWVTPYEFFDLNNFIAQRKQQGQGLTLIVKPQNQCQGKGIFLTRRVEDIPRDKCHVVQQYQQQPYLIDGRKFDLRVYVLVTQVDPHLTCFIYADGLGRFATEQYAPPKTSEACQNLFMHLTNYAINKNSEKFTAESESDFKKQLKEMYEYFQGEGHDVEQLKESIQDMVIKTLLSVQPQLAHSYNACKPNNAGSRSCFELLGFDILIDKKFKPWLLEVNHAPSFNDDTEVDKAVKTGLLTDTLRLLNIKWSEKQRILNKQRNEIDKKKLNGNSQQEGEDSEEEHRLTYEEFQEQNLGEYKKIYPFPHGEGESQEVQERWLLYEGIIAKAKEVWVKQTGVNNQAKEAPGAQAAKASTLVKDQRKPFGSAQPQLPGQKKGASTLEKQANPYADQGKLKGQSAPPGGLRKVPTKEDPKLSGIREEDDEYGFGQSGRDALPTAQQICAFQQEHNDDDFDDLLGQNSHGYNEISPQQVTRVLQQQQQNILTNPLQAFPVQNQSFTVSKPPMPLNSSSQQKVAQVKTLRRVSTGASTSSTTFSSHSQRRQNPPAEGFVKPSLGSKSIDSKQPRLVTKRVTVTFTMRPKQSLNQVNLDPFSPSSSSEQQQPASNQSSMQKGMFPQISGSRSNQSEMHQVNTYMVPTKQTAKVKQASRALNVPNQVLEFSVGGAGLQPVNSQQSRSSGATALGKSGTNRENDLLNDLTAAFHSQNDKKKTQKQSERSQPRPEQMMAPMGLGISAVGITSASQQAQAQAQQQLPQQKYFLSPPPPEPQPPQIITQKTYPGGGLPLPNGKRTKADFKTGPEAVRAIAMQASSMLSGKVTYY</sequence>
<proteinExistence type="predicted"/>
<evidence type="ECO:0000313" key="6">
    <source>
        <dbReference type="Proteomes" id="UP000785679"/>
    </source>
</evidence>
<evidence type="ECO:0008006" key="7">
    <source>
        <dbReference type="Google" id="ProtNLM"/>
    </source>
</evidence>
<reference evidence="5" key="1">
    <citation type="submission" date="2019-06" db="EMBL/GenBank/DDBJ databases">
        <authorList>
            <person name="Zheng W."/>
        </authorList>
    </citation>
    <scope>NUCLEOTIDE SEQUENCE</scope>
    <source>
        <strain evidence="5">QDHG01</strain>
    </source>
</reference>
<dbReference type="AlphaFoldDB" id="A0A8J8P422"/>
<evidence type="ECO:0000256" key="1">
    <source>
        <dbReference type="ARBA" id="ARBA00022598"/>
    </source>
</evidence>
<dbReference type="GO" id="GO:0005524">
    <property type="term" value="F:ATP binding"/>
    <property type="evidence" value="ECO:0007669"/>
    <property type="project" value="UniProtKB-KW"/>
</dbReference>
<dbReference type="SUPFAM" id="SSF56059">
    <property type="entry name" value="Glutathione synthetase ATP-binding domain-like"/>
    <property type="match status" value="1"/>
</dbReference>
<dbReference type="GO" id="GO:0015631">
    <property type="term" value="F:tubulin binding"/>
    <property type="evidence" value="ECO:0007669"/>
    <property type="project" value="TreeGrafter"/>
</dbReference>
<evidence type="ECO:0000313" key="5">
    <source>
        <dbReference type="EMBL" id="TNV87697.1"/>
    </source>
</evidence>
<feature type="compositionally biased region" description="Low complexity" evidence="4">
    <location>
        <begin position="678"/>
        <end position="693"/>
    </location>
</feature>
<feature type="compositionally biased region" description="Polar residues" evidence="4">
    <location>
        <begin position="824"/>
        <end position="835"/>
    </location>
</feature>
<dbReference type="Gene3D" id="3.30.470.20">
    <property type="entry name" value="ATP-grasp fold, B domain"/>
    <property type="match status" value="1"/>
</dbReference>
<evidence type="ECO:0000256" key="4">
    <source>
        <dbReference type="SAM" id="MobiDB-lite"/>
    </source>
</evidence>
<evidence type="ECO:0000256" key="2">
    <source>
        <dbReference type="ARBA" id="ARBA00022741"/>
    </source>
</evidence>
<gene>
    <name evidence="5" type="ORF">FGO68_gene11206</name>
</gene>
<dbReference type="EMBL" id="RRYP01000272">
    <property type="protein sequence ID" value="TNV87697.1"/>
    <property type="molecule type" value="Genomic_DNA"/>
</dbReference>
<accession>A0A8J8P422</accession>
<feature type="compositionally biased region" description="Basic and acidic residues" evidence="4">
    <location>
        <begin position="36"/>
        <end position="50"/>
    </location>
</feature>
<feature type="compositionally biased region" description="Basic and acidic residues" evidence="4">
    <location>
        <begin position="860"/>
        <end position="875"/>
    </location>
</feature>
<dbReference type="OrthoDB" id="202825at2759"/>
<dbReference type="PROSITE" id="PS51221">
    <property type="entry name" value="TTL"/>
    <property type="match status" value="1"/>
</dbReference>
<feature type="region of interest" description="Disordered" evidence="4">
    <location>
        <begin position="737"/>
        <end position="781"/>
    </location>
</feature>
<dbReference type="Pfam" id="PF03133">
    <property type="entry name" value="TTL"/>
    <property type="match status" value="1"/>
</dbReference>
<dbReference type="InterPro" id="IPR004344">
    <property type="entry name" value="TTL/TTLL_fam"/>
</dbReference>
<keyword evidence="1" id="KW-0436">Ligase</keyword>
<feature type="region of interest" description="Disordered" evidence="4">
    <location>
        <begin position="654"/>
        <end position="721"/>
    </location>
</feature>
<comment type="caution">
    <text evidence="5">The sequence shown here is derived from an EMBL/GenBank/DDBJ whole genome shotgun (WGS) entry which is preliminary data.</text>
</comment>
<evidence type="ECO:0000256" key="3">
    <source>
        <dbReference type="ARBA" id="ARBA00022840"/>
    </source>
</evidence>